<proteinExistence type="predicted"/>
<accession>D9SKC3</accession>
<evidence type="ECO:0000313" key="3">
    <source>
        <dbReference type="Proteomes" id="UP000002730"/>
    </source>
</evidence>
<name>D9SKC3_CLOC7</name>
<keyword evidence="1" id="KW-0472">Membrane</keyword>
<reference evidence="2 3" key="1">
    <citation type="submission" date="2010-08" db="EMBL/GenBank/DDBJ databases">
        <title>Complete sequence of Clostridium cellulovorans 743B.</title>
        <authorList>
            <consortium name="US DOE Joint Genome Institute"/>
            <person name="Lucas S."/>
            <person name="Copeland A."/>
            <person name="Lapidus A."/>
            <person name="Cheng J.-F."/>
            <person name="Bruce D."/>
            <person name="Goodwin L."/>
            <person name="Pitluck S."/>
            <person name="Chertkov O."/>
            <person name="Detter J.C."/>
            <person name="Han C."/>
            <person name="Tapia R."/>
            <person name="Land M."/>
            <person name="Hauser L."/>
            <person name="Chang Y.-J."/>
            <person name="Jeffries C."/>
            <person name="Kyrpides N."/>
            <person name="Ivanova N."/>
            <person name="Mikhailova N."/>
            <person name="Hemme C.L."/>
            <person name="Woyke T."/>
        </authorList>
    </citation>
    <scope>NUCLEOTIDE SEQUENCE [LARGE SCALE GENOMIC DNA]</scope>
    <source>
        <strain evidence="3">ATCC 35296 / DSM 3052 / OCM 3 / 743B</strain>
    </source>
</reference>
<gene>
    <name evidence="2" type="ordered locus">Clocel_1675</name>
</gene>
<dbReference type="EMBL" id="CP002160">
    <property type="protein sequence ID" value="ADL51419.1"/>
    <property type="molecule type" value="Genomic_DNA"/>
</dbReference>
<keyword evidence="3" id="KW-1185">Reference proteome</keyword>
<protein>
    <submittedName>
        <fullName evidence="2">Uncharacterized protein</fullName>
    </submittedName>
</protein>
<dbReference type="AlphaFoldDB" id="D9SKC3"/>
<dbReference type="HOGENOM" id="CLU_2681148_0_0_9"/>
<organism evidence="2 3">
    <name type="scientific">Clostridium cellulovorans (strain ATCC 35296 / DSM 3052 / OCM 3 / 743B)</name>
    <dbReference type="NCBI Taxonomy" id="573061"/>
    <lineage>
        <taxon>Bacteria</taxon>
        <taxon>Bacillati</taxon>
        <taxon>Bacillota</taxon>
        <taxon>Clostridia</taxon>
        <taxon>Eubacteriales</taxon>
        <taxon>Clostridiaceae</taxon>
        <taxon>Clostridium</taxon>
    </lineage>
</organism>
<dbReference type="KEGG" id="ccb:Clocel_1675"/>
<dbReference type="RefSeq" id="WP_010077369.1">
    <property type="nucleotide sequence ID" value="NC_014393.1"/>
</dbReference>
<feature type="transmembrane region" description="Helical" evidence="1">
    <location>
        <begin position="5"/>
        <end position="29"/>
    </location>
</feature>
<evidence type="ECO:0000313" key="2">
    <source>
        <dbReference type="EMBL" id="ADL51419.1"/>
    </source>
</evidence>
<keyword evidence="1" id="KW-1133">Transmembrane helix</keyword>
<dbReference type="Proteomes" id="UP000002730">
    <property type="component" value="Chromosome"/>
</dbReference>
<sequence>MKKALFPIIIPMIIVITIGLYLLGFAYILTKANCLAVRSVFVFLAGGIIAFLYLIIRKLIDSLQVVDEKDDDET</sequence>
<evidence type="ECO:0000256" key="1">
    <source>
        <dbReference type="SAM" id="Phobius"/>
    </source>
</evidence>
<feature type="transmembrane region" description="Helical" evidence="1">
    <location>
        <begin position="35"/>
        <end position="56"/>
    </location>
</feature>
<keyword evidence="1" id="KW-0812">Transmembrane</keyword>